<dbReference type="HAMAP" id="MF_01844">
    <property type="entry name" value="NhaA"/>
    <property type="match status" value="1"/>
</dbReference>
<dbReference type="Gene3D" id="1.20.1530.10">
    <property type="entry name" value="Na+/H+ antiporter like domain"/>
    <property type="match status" value="1"/>
</dbReference>
<organism evidence="7 8">
    <name type="scientific">Flavihumibacter fluminis</name>
    <dbReference type="NCBI Taxonomy" id="2909236"/>
    <lineage>
        <taxon>Bacteria</taxon>
        <taxon>Pseudomonadati</taxon>
        <taxon>Bacteroidota</taxon>
        <taxon>Chitinophagia</taxon>
        <taxon>Chitinophagales</taxon>
        <taxon>Chitinophagaceae</taxon>
        <taxon>Flavihumibacter</taxon>
    </lineage>
</organism>
<feature type="transmembrane region" description="Helical" evidence="6">
    <location>
        <begin position="331"/>
        <end position="355"/>
    </location>
</feature>
<feature type="transmembrane region" description="Helical" evidence="6">
    <location>
        <begin position="140"/>
        <end position="157"/>
    </location>
</feature>
<dbReference type="Pfam" id="PF06965">
    <property type="entry name" value="Na_H_antiport_1"/>
    <property type="match status" value="1"/>
</dbReference>
<dbReference type="NCBIfam" id="TIGR00773">
    <property type="entry name" value="NhaA"/>
    <property type="match status" value="1"/>
</dbReference>
<name>A0ABS9BHP1_9BACT</name>
<evidence type="ECO:0000256" key="2">
    <source>
        <dbReference type="ARBA" id="ARBA00022475"/>
    </source>
</evidence>
<sequence length="395" mass="42620">MATIPSIRQIIRKQLISPIQEFIKDSRAVGITLLVCTIISLLLANSQWKDAYVHFMEKETHILPFLHLPHSILHWINDGLMTVFFFLVGMEIKRELLIGELSSIKKASLPIAAALGGMLVPAGIYAMFNASTPYHSGWGIPMATDIAFSLGVASLLGSRVPVTLKIFLMALAIIDDLGAILVIAVFYGGDISWYYLLGAAVLLGILHLLNKLRGNKWWVTLIIGLLVWYCIFNSGIHATIAGVLVAFLVPLERLSNYEHALHDPVNFIILPLFALANTAIEIPGNFSEAITTSLSWGVLAGLVLGKPLGITLASWITVATGLGERPSGTNWMQLIGMGALAGIGFTMSIFITMLAFTDPATQNIAKLAILIGAVVSVAAGLLLLYLSGKPKNTQP</sequence>
<comment type="catalytic activity">
    <reaction evidence="6">
        <text>Na(+)(in) + 2 H(+)(out) = Na(+)(out) + 2 H(+)(in)</text>
        <dbReference type="Rhea" id="RHEA:29251"/>
        <dbReference type="ChEBI" id="CHEBI:15378"/>
        <dbReference type="ChEBI" id="CHEBI:29101"/>
    </reaction>
</comment>
<gene>
    <name evidence="6 7" type="primary">nhaA</name>
    <name evidence="7" type="ORF">L0U88_10810</name>
</gene>
<evidence type="ECO:0000313" key="7">
    <source>
        <dbReference type="EMBL" id="MCF1715115.1"/>
    </source>
</evidence>
<feature type="transmembrane region" description="Helical" evidence="6">
    <location>
        <begin position="68"/>
        <end position="88"/>
    </location>
</feature>
<dbReference type="EMBL" id="JAKEVY010000002">
    <property type="protein sequence ID" value="MCF1715115.1"/>
    <property type="molecule type" value="Genomic_DNA"/>
</dbReference>
<keyword evidence="6" id="KW-0050">Antiport</keyword>
<keyword evidence="5 6" id="KW-0472">Membrane</keyword>
<comment type="subcellular location">
    <subcellularLocation>
        <location evidence="1">Cell inner membrane</location>
        <topology evidence="1">Multi-pass membrane protein</topology>
    </subcellularLocation>
    <subcellularLocation>
        <location evidence="6">Cell membrane</location>
        <topology evidence="6">Multi-pass membrane protein</topology>
    </subcellularLocation>
</comment>
<evidence type="ECO:0000256" key="1">
    <source>
        <dbReference type="ARBA" id="ARBA00004429"/>
    </source>
</evidence>
<feature type="transmembrane region" description="Helical" evidence="6">
    <location>
        <begin position="166"/>
        <end position="187"/>
    </location>
</feature>
<reference evidence="7 8" key="1">
    <citation type="submission" date="2022-01" db="EMBL/GenBank/DDBJ databases">
        <title>Flavihumibacter sp. nov., isolated from sediment of a river.</title>
        <authorList>
            <person name="Liu H."/>
        </authorList>
    </citation>
    <scope>NUCLEOTIDE SEQUENCE [LARGE SCALE GENOMIC DNA]</scope>
    <source>
        <strain evidence="7 8">RY-1</strain>
    </source>
</reference>
<keyword evidence="6" id="KW-0406">Ion transport</keyword>
<feature type="transmembrane region" description="Helical" evidence="6">
    <location>
        <begin position="267"/>
        <end position="284"/>
    </location>
</feature>
<feature type="transmembrane region" description="Helical" evidence="6">
    <location>
        <begin position="28"/>
        <end position="48"/>
    </location>
</feature>
<keyword evidence="2 6" id="KW-1003">Cell membrane</keyword>
<dbReference type="InterPro" id="IPR023171">
    <property type="entry name" value="Na/H_antiporter_dom_sf"/>
</dbReference>
<comment type="similarity">
    <text evidence="6">Belongs to the NhaA Na(+)/H(+) (TC 2.A.33) antiporter family.</text>
</comment>
<comment type="caution">
    <text evidence="7">The sequence shown here is derived from an EMBL/GenBank/DDBJ whole genome shotgun (WGS) entry which is preliminary data.</text>
</comment>
<keyword evidence="3 6" id="KW-0812">Transmembrane</keyword>
<evidence type="ECO:0000256" key="5">
    <source>
        <dbReference type="ARBA" id="ARBA00023136"/>
    </source>
</evidence>
<feature type="transmembrane region" description="Helical" evidence="6">
    <location>
        <begin position="296"/>
        <end position="319"/>
    </location>
</feature>
<evidence type="ECO:0000256" key="3">
    <source>
        <dbReference type="ARBA" id="ARBA00022692"/>
    </source>
</evidence>
<proteinExistence type="inferred from homology"/>
<dbReference type="Proteomes" id="UP001200145">
    <property type="component" value="Unassembled WGS sequence"/>
</dbReference>
<comment type="function">
    <text evidence="6">Na(+)/H(+) antiporter that extrudes sodium in exchange for external protons.</text>
</comment>
<feature type="transmembrane region" description="Helical" evidence="6">
    <location>
        <begin position="193"/>
        <end position="210"/>
    </location>
</feature>
<protein>
    <recommendedName>
        <fullName evidence="6">Na(+)/H(+) antiporter NhaA</fullName>
    </recommendedName>
    <alternativeName>
        <fullName evidence="6">Sodium/proton antiporter NhaA</fullName>
    </alternativeName>
</protein>
<keyword evidence="6" id="KW-0813">Transport</keyword>
<feature type="transmembrane region" description="Helical" evidence="6">
    <location>
        <begin position="109"/>
        <end position="128"/>
    </location>
</feature>
<dbReference type="NCBIfam" id="NF007111">
    <property type="entry name" value="PRK09560.1"/>
    <property type="match status" value="1"/>
</dbReference>
<dbReference type="NCBIfam" id="NF007112">
    <property type="entry name" value="PRK09561.1"/>
    <property type="match status" value="1"/>
</dbReference>
<feature type="transmembrane region" description="Helical" evidence="6">
    <location>
        <begin position="367"/>
        <end position="386"/>
    </location>
</feature>
<evidence type="ECO:0000256" key="4">
    <source>
        <dbReference type="ARBA" id="ARBA00022989"/>
    </source>
</evidence>
<feature type="transmembrane region" description="Helical" evidence="6">
    <location>
        <begin position="217"/>
        <end position="247"/>
    </location>
</feature>
<keyword evidence="4 6" id="KW-1133">Transmembrane helix</keyword>
<keyword evidence="8" id="KW-1185">Reference proteome</keyword>
<evidence type="ECO:0000256" key="6">
    <source>
        <dbReference type="HAMAP-Rule" id="MF_01844"/>
    </source>
</evidence>
<dbReference type="RefSeq" id="WP_234866064.1">
    <property type="nucleotide sequence ID" value="NZ_JAKEVY010000002.1"/>
</dbReference>
<accession>A0ABS9BHP1</accession>
<evidence type="ECO:0000313" key="8">
    <source>
        <dbReference type="Proteomes" id="UP001200145"/>
    </source>
</evidence>
<dbReference type="InterPro" id="IPR004670">
    <property type="entry name" value="NhaA"/>
</dbReference>
<dbReference type="PANTHER" id="PTHR30341:SF0">
    <property type="entry name" value="NA(+)_H(+) ANTIPORTER NHAA"/>
    <property type="match status" value="1"/>
</dbReference>
<dbReference type="PANTHER" id="PTHR30341">
    <property type="entry name" value="SODIUM ION/PROTON ANTIPORTER NHAA-RELATED"/>
    <property type="match status" value="1"/>
</dbReference>
<keyword evidence="6" id="KW-0739">Sodium transport</keyword>
<keyword evidence="6" id="KW-0915">Sodium</keyword>